<dbReference type="Proteomes" id="UP001163321">
    <property type="component" value="Chromosome 10"/>
</dbReference>
<sequence>MVLNHQHLIAKLLDRFGQFESNPVRNRFDEHATLDNKSRYRELIDALLYVDNATRPDICMSLSMLSQYLEEPRKPHWNAASRYRDLIGALLCVDNATRPDIRMSLSMLSQYLEEPRKPHWNAVVSVLRYLKVTATLGITFTSDNASIDNYSDANWGGDKASRRSTSGVLVEMTGGPIIFRSKRQATVALASAEAEYVALAVATQEVVWLRYLLREMGVEIDGASVIYMDNKSSISMATNHGYTPRVKHIDLRAHFVRDYVEKGYIELQYVPSEDQLVDFLTKALQTPRLVQLRASCGMCDRTCWGGGG</sequence>
<proteinExistence type="predicted"/>
<organism evidence="1 2">
    <name type="scientific">Peronosclerospora sorghi</name>
    <dbReference type="NCBI Taxonomy" id="230839"/>
    <lineage>
        <taxon>Eukaryota</taxon>
        <taxon>Sar</taxon>
        <taxon>Stramenopiles</taxon>
        <taxon>Oomycota</taxon>
        <taxon>Peronosporomycetes</taxon>
        <taxon>Peronosporales</taxon>
        <taxon>Peronosporaceae</taxon>
        <taxon>Peronosclerospora</taxon>
    </lineage>
</organism>
<accession>A0ACC0WRF0</accession>
<name>A0ACC0WRF0_9STRA</name>
<evidence type="ECO:0000313" key="2">
    <source>
        <dbReference type="Proteomes" id="UP001163321"/>
    </source>
</evidence>
<gene>
    <name evidence="1" type="ORF">PsorP6_015587</name>
</gene>
<dbReference type="EMBL" id="CM047589">
    <property type="protein sequence ID" value="KAI9920478.1"/>
    <property type="molecule type" value="Genomic_DNA"/>
</dbReference>
<keyword evidence="2" id="KW-1185">Reference proteome</keyword>
<evidence type="ECO:0000313" key="1">
    <source>
        <dbReference type="EMBL" id="KAI9920478.1"/>
    </source>
</evidence>
<comment type="caution">
    <text evidence="1">The sequence shown here is derived from an EMBL/GenBank/DDBJ whole genome shotgun (WGS) entry which is preliminary data.</text>
</comment>
<reference evidence="1 2" key="1">
    <citation type="journal article" date="2022" name="bioRxiv">
        <title>The genome of the oomycete Peronosclerospora sorghi, a cosmopolitan pathogen of maize and sorghum, is inflated with dispersed pseudogenes.</title>
        <authorList>
            <person name="Fletcher K."/>
            <person name="Martin F."/>
            <person name="Isakeit T."/>
            <person name="Cavanaugh K."/>
            <person name="Magill C."/>
            <person name="Michelmore R."/>
        </authorList>
    </citation>
    <scope>NUCLEOTIDE SEQUENCE [LARGE SCALE GENOMIC DNA]</scope>
    <source>
        <strain evidence="1">P6</strain>
    </source>
</reference>
<protein>
    <submittedName>
        <fullName evidence="1">Uncharacterized protein</fullName>
    </submittedName>
</protein>